<keyword evidence="5 6" id="KW-0720">Serine protease</keyword>
<keyword evidence="2 6" id="KW-0645">Protease</keyword>
<evidence type="ECO:0000256" key="5">
    <source>
        <dbReference type="ARBA" id="ARBA00022825"/>
    </source>
</evidence>
<keyword evidence="3" id="KW-0732">Signal</keyword>
<keyword evidence="8" id="KW-1185">Reference proteome</keyword>
<proteinExistence type="inferred from homology"/>
<dbReference type="AlphaFoldDB" id="A0AAV9G775"/>
<dbReference type="SUPFAM" id="SSF50494">
    <property type="entry name" value="Trypsin-like serine proteases"/>
    <property type="match status" value="1"/>
</dbReference>
<comment type="caution">
    <text evidence="7">The sequence shown here is derived from an EMBL/GenBank/DDBJ whole genome shotgun (WGS) entry which is preliminary data.</text>
</comment>
<dbReference type="Pfam" id="PF13365">
    <property type="entry name" value="Trypsin_2"/>
    <property type="match status" value="1"/>
</dbReference>
<reference evidence="7" key="1">
    <citation type="journal article" date="2023" name="Mol. Phylogenet. Evol.">
        <title>Genome-scale phylogeny and comparative genomics of the fungal order Sordariales.</title>
        <authorList>
            <person name="Hensen N."/>
            <person name="Bonometti L."/>
            <person name="Westerberg I."/>
            <person name="Brannstrom I.O."/>
            <person name="Guillou S."/>
            <person name="Cros-Aarteil S."/>
            <person name="Calhoun S."/>
            <person name="Haridas S."/>
            <person name="Kuo A."/>
            <person name="Mondo S."/>
            <person name="Pangilinan J."/>
            <person name="Riley R."/>
            <person name="LaButti K."/>
            <person name="Andreopoulos B."/>
            <person name="Lipzen A."/>
            <person name="Chen C."/>
            <person name="Yan M."/>
            <person name="Daum C."/>
            <person name="Ng V."/>
            <person name="Clum A."/>
            <person name="Steindorff A."/>
            <person name="Ohm R.A."/>
            <person name="Martin F."/>
            <person name="Silar P."/>
            <person name="Natvig D.O."/>
            <person name="Lalanne C."/>
            <person name="Gautier V."/>
            <person name="Ament-Velasquez S.L."/>
            <person name="Kruys A."/>
            <person name="Hutchinson M.I."/>
            <person name="Powell A.J."/>
            <person name="Barry K."/>
            <person name="Miller A.N."/>
            <person name="Grigoriev I.V."/>
            <person name="Debuchy R."/>
            <person name="Gladieux P."/>
            <person name="Hiltunen Thoren M."/>
            <person name="Johannesson H."/>
        </authorList>
    </citation>
    <scope>NUCLEOTIDE SEQUENCE</scope>
    <source>
        <strain evidence="7">PSN243</strain>
    </source>
</reference>
<evidence type="ECO:0000256" key="6">
    <source>
        <dbReference type="RuleBase" id="RU004296"/>
    </source>
</evidence>
<evidence type="ECO:0000313" key="8">
    <source>
        <dbReference type="Proteomes" id="UP001321760"/>
    </source>
</evidence>
<dbReference type="GO" id="GO:0006508">
    <property type="term" value="P:proteolysis"/>
    <property type="evidence" value="ECO:0007669"/>
    <property type="project" value="UniProtKB-KW"/>
</dbReference>
<dbReference type="Gene3D" id="2.40.10.10">
    <property type="entry name" value="Trypsin-like serine proteases"/>
    <property type="match status" value="2"/>
</dbReference>
<dbReference type="GO" id="GO:0008236">
    <property type="term" value="F:serine-type peptidase activity"/>
    <property type="evidence" value="ECO:0007669"/>
    <property type="project" value="UniProtKB-KW"/>
</dbReference>
<gene>
    <name evidence="7" type="ORF">QBC34DRAFT_415699</name>
</gene>
<dbReference type="InterPro" id="IPR050966">
    <property type="entry name" value="Glutamyl_endopeptidase"/>
</dbReference>
<dbReference type="PANTHER" id="PTHR15462">
    <property type="entry name" value="SERINE PROTEASE"/>
    <property type="match status" value="1"/>
</dbReference>
<name>A0AAV9G775_9PEZI</name>
<comment type="similarity">
    <text evidence="1 6">Belongs to the peptidase S1B family.</text>
</comment>
<dbReference type="InterPro" id="IPR008256">
    <property type="entry name" value="Peptidase_S1B"/>
</dbReference>
<organism evidence="7 8">
    <name type="scientific">Podospora aff. communis PSN243</name>
    <dbReference type="NCBI Taxonomy" id="3040156"/>
    <lineage>
        <taxon>Eukaryota</taxon>
        <taxon>Fungi</taxon>
        <taxon>Dikarya</taxon>
        <taxon>Ascomycota</taxon>
        <taxon>Pezizomycotina</taxon>
        <taxon>Sordariomycetes</taxon>
        <taxon>Sordariomycetidae</taxon>
        <taxon>Sordariales</taxon>
        <taxon>Podosporaceae</taxon>
        <taxon>Podospora</taxon>
    </lineage>
</organism>
<protein>
    <recommendedName>
        <fullName evidence="6">Serine protease</fullName>
        <ecNumber evidence="6">3.4.21.-</ecNumber>
    </recommendedName>
</protein>
<evidence type="ECO:0000256" key="4">
    <source>
        <dbReference type="ARBA" id="ARBA00022801"/>
    </source>
</evidence>
<evidence type="ECO:0000256" key="3">
    <source>
        <dbReference type="ARBA" id="ARBA00022729"/>
    </source>
</evidence>
<dbReference type="PANTHER" id="PTHR15462:SF8">
    <property type="entry name" value="SERINE PROTEASE"/>
    <property type="match status" value="1"/>
</dbReference>
<evidence type="ECO:0000313" key="7">
    <source>
        <dbReference type="EMBL" id="KAK4444248.1"/>
    </source>
</evidence>
<dbReference type="InterPro" id="IPR043504">
    <property type="entry name" value="Peptidase_S1_PA_chymotrypsin"/>
</dbReference>
<dbReference type="PRINTS" id="PR00839">
    <property type="entry name" value="V8PROTEASE"/>
</dbReference>
<reference evidence="7" key="2">
    <citation type="submission" date="2023-05" db="EMBL/GenBank/DDBJ databases">
        <authorList>
            <consortium name="Lawrence Berkeley National Laboratory"/>
            <person name="Steindorff A."/>
            <person name="Hensen N."/>
            <person name="Bonometti L."/>
            <person name="Westerberg I."/>
            <person name="Brannstrom I.O."/>
            <person name="Guillou S."/>
            <person name="Cros-Aarteil S."/>
            <person name="Calhoun S."/>
            <person name="Haridas S."/>
            <person name="Kuo A."/>
            <person name="Mondo S."/>
            <person name="Pangilinan J."/>
            <person name="Riley R."/>
            <person name="Labutti K."/>
            <person name="Andreopoulos B."/>
            <person name="Lipzen A."/>
            <person name="Chen C."/>
            <person name="Yanf M."/>
            <person name="Daum C."/>
            <person name="Ng V."/>
            <person name="Clum A."/>
            <person name="Ohm R."/>
            <person name="Martin F."/>
            <person name="Silar P."/>
            <person name="Natvig D."/>
            <person name="Lalanne C."/>
            <person name="Gautier V."/>
            <person name="Ament-Velasquez S.L."/>
            <person name="Kruys A."/>
            <person name="Hutchinson M.I."/>
            <person name="Powell A.J."/>
            <person name="Barry K."/>
            <person name="Miller A.N."/>
            <person name="Grigoriev I.V."/>
            <person name="Debuchy R."/>
            <person name="Gladieux P."/>
            <person name="Thoren M.H."/>
            <person name="Johannesson H."/>
        </authorList>
    </citation>
    <scope>NUCLEOTIDE SEQUENCE</scope>
    <source>
        <strain evidence="7">PSN243</strain>
    </source>
</reference>
<dbReference type="Proteomes" id="UP001321760">
    <property type="component" value="Unassembled WGS sequence"/>
</dbReference>
<dbReference type="InterPro" id="IPR009003">
    <property type="entry name" value="Peptidase_S1_PA"/>
</dbReference>
<sequence length="360" mass="39618">MGITSSRPTESTLTNTDEHIAFDGPGFLRLLGNESTDPQIYDVVRNWLEVADKRRHKAVGFFLGSASCNDDAICSEALLEVSPRTEVSVDEMRPNGPLRGIVKLIVTRNDCSRIVGTGVLIRPDVIAAAGHLLENKGLYAVKVTAHAGYGSESVQTRRGRCAVVHYEWYHRQHPSNDLAFVRLESEFKHITPIPFLQTPISDGALTGRVYGYSGDIPVRAPGQRLTVSSSSFHYDTRDASGLGVLQHRADTRGGASGGPVLDDNNNLIGIHTGWTRATGHRKVNIAVTVERQGNEFLKFLEVLDFMEIEESRRRRSLPGFVVPWTTVTIGRGLAPTVTVTNLKKLESARWKGNNGCVYGW</sequence>
<accession>A0AAV9G775</accession>
<evidence type="ECO:0000256" key="2">
    <source>
        <dbReference type="ARBA" id="ARBA00022670"/>
    </source>
</evidence>
<dbReference type="EMBL" id="MU865980">
    <property type="protein sequence ID" value="KAK4444248.1"/>
    <property type="molecule type" value="Genomic_DNA"/>
</dbReference>
<evidence type="ECO:0000256" key="1">
    <source>
        <dbReference type="ARBA" id="ARBA00008764"/>
    </source>
</evidence>
<keyword evidence="4 6" id="KW-0378">Hydrolase</keyword>
<dbReference type="EC" id="3.4.21.-" evidence="6"/>